<dbReference type="SUPFAM" id="SSF50939">
    <property type="entry name" value="Sialidases"/>
    <property type="match status" value="1"/>
</dbReference>
<reference evidence="6" key="1">
    <citation type="journal article" date="2019" name="Int. J. Syst. Evol. Microbiol.">
        <title>The Global Catalogue of Microorganisms (GCM) 10K type strain sequencing project: providing services to taxonomists for standard genome sequencing and annotation.</title>
        <authorList>
            <consortium name="The Broad Institute Genomics Platform"/>
            <consortium name="The Broad Institute Genome Sequencing Center for Infectious Disease"/>
            <person name="Wu L."/>
            <person name="Ma J."/>
        </authorList>
    </citation>
    <scope>NUCLEOTIDE SEQUENCE [LARGE SCALE GENOMIC DNA]</scope>
    <source>
        <strain evidence="6">NBRC 108730</strain>
    </source>
</reference>
<evidence type="ECO:0000313" key="6">
    <source>
        <dbReference type="Proteomes" id="UP001157017"/>
    </source>
</evidence>
<evidence type="ECO:0000256" key="2">
    <source>
        <dbReference type="ARBA" id="ARBA00009348"/>
    </source>
</evidence>
<accession>A0ABQ6JI33</accession>
<organism evidence="5 6">
    <name type="scientific">Angustibacter aerolatus</name>
    <dbReference type="NCBI Taxonomy" id="1162965"/>
    <lineage>
        <taxon>Bacteria</taxon>
        <taxon>Bacillati</taxon>
        <taxon>Actinomycetota</taxon>
        <taxon>Actinomycetes</taxon>
        <taxon>Kineosporiales</taxon>
        <taxon>Kineosporiaceae</taxon>
    </lineage>
</organism>
<dbReference type="EMBL" id="BSUZ01000001">
    <property type="protein sequence ID" value="GMA87048.1"/>
    <property type="molecule type" value="Genomic_DNA"/>
</dbReference>
<feature type="compositionally biased region" description="Basic residues" evidence="4">
    <location>
        <begin position="179"/>
        <end position="189"/>
    </location>
</feature>
<proteinExistence type="inferred from homology"/>
<sequence length="249" mass="26613">MEGTVAEQSDGSLFIAYRLQGDGAAAGTARQHALSTDGGQTLRRRFTRSSLPIVTVQGSALALPSGQLLFSAPADRTPTLRRDMTVFSSSTRGSTWNRGYQVELESTPGSYSDLVLLDARTVGILYETGTSTWKERIRFRRLAIAQAHEADEGPVHHQGQPLHPADPGDVACPREGDRHRPRHPLPARPRHGDGEARLRHPDDVGATDVQQPRPAGAHPAPAAGREPGGCRCGTAAPVASPPRPGRQAP</sequence>
<dbReference type="PANTHER" id="PTHR10628">
    <property type="entry name" value="SIALIDASE"/>
    <property type="match status" value="1"/>
</dbReference>
<comment type="similarity">
    <text evidence="2">Belongs to the glycosyl hydrolase 33 family.</text>
</comment>
<feature type="region of interest" description="Disordered" evidence="4">
    <location>
        <begin position="150"/>
        <end position="249"/>
    </location>
</feature>
<evidence type="ECO:0000256" key="1">
    <source>
        <dbReference type="ARBA" id="ARBA00000427"/>
    </source>
</evidence>
<protein>
    <recommendedName>
        <fullName evidence="3">exo-alpha-sialidase</fullName>
        <ecNumber evidence="3">3.2.1.18</ecNumber>
    </recommendedName>
</protein>
<dbReference type="InterPro" id="IPR036278">
    <property type="entry name" value="Sialidase_sf"/>
</dbReference>
<evidence type="ECO:0000313" key="5">
    <source>
        <dbReference type="EMBL" id="GMA87048.1"/>
    </source>
</evidence>
<feature type="compositionally biased region" description="Basic and acidic residues" evidence="4">
    <location>
        <begin position="190"/>
        <end position="203"/>
    </location>
</feature>
<dbReference type="Proteomes" id="UP001157017">
    <property type="component" value="Unassembled WGS sequence"/>
</dbReference>
<dbReference type="InterPro" id="IPR026856">
    <property type="entry name" value="Sialidase_fam"/>
</dbReference>
<dbReference type="EC" id="3.2.1.18" evidence="3"/>
<comment type="catalytic activity">
    <reaction evidence="1">
        <text>Hydrolysis of alpha-(2-&gt;3)-, alpha-(2-&gt;6)-, alpha-(2-&gt;8)- glycosidic linkages of terminal sialic acid residues in oligosaccharides, glycoproteins, glycolipids, colominic acid and synthetic substrates.</text>
        <dbReference type="EC" id="3.2.1.18"/>
    </reaction>
</comment>
<evidence type="ECO:0000256" key="3">
    <source>
        <dbReference type="ARBA" id="ARBA00012733"/>
    </source>
</evidence>
<comment type="caution">
    <text evidence="5">The sequence shown here is derived from an EMBL/GenBank/DDBJ whole genome shotgun (WGS) entry which is preliminary data.</text>
</comment>
<dbReference type="CDD" id="cd15482">
    <property type="entry name" value="Sialidase_non-viral"/>
    <property type="match status" value="1"/>
</dbReference>
<dbReference type="PANTHER" id="PTHR10628:SF30">
    <property type="entry name" value="EXO-ALPHA-SIALIDASE"/>
    <property type="match status" value="1"/>
</dbReference>
<feature type="compositionally biased region" description="Low complexity" evidence="4">
    <location>
        <begin position="212"/>
        <end position="225"/>
    </location>
</feature>
<feature type="compositionally biased region" description="Pro residues" evidence="4">
    <location>
        <begin position="239"/>
        <end position="249"/>
    </location>
</feature>
<gene>
    <name evidence="5" type="ORF">GCM10025868_22980</name>
</gene>
<keyword evidence="6" id="KW-1185">Reference proteome</keyword>
<name>A0ABQ6JI33_9ACTN</name>
<dbReference type="Gene3D" id="2.120.10.10">
    <property type="match status" value="1"/>
</dbReference>
<evidence type="ECO:0000256" key="4">
    <source>
        <dbReference type="SAM" id="MobiDB-lite"/>
    </source>
</evidence>